<dbReference type="Proteomes" id="UP000814243">
    <property type="component" value="Unassembled WGS sequence"/>
</dbReference>
<evidence type="ECO:0000313" key="3">
    <source>
        <dbReference type="Proteomes" id="UP000814243"/>
    </source>
</evidence>
<feature type="compositionally biased region" description="Low complexity" evidence="1">
    <location>
        <begin position="165"/>
        <end position="184"/>
    </location>
</feature>
<protein>
    <submittedName>
        <fullName evidence="2">Uncharacterized protein</fullName>
    </submittedName>
</protein>
<organism evidence="2 3">
    <name type="scientific">Spodoptera exigua</name>
    <name type="common">Beet armyworm</name>
    <name type="synonym">Noctua fulgens</name>
    <dbReference type="NCBI Taxonomy" id="7107"/>
    <lineage>
        <taxon>Eukaryota</taxon>
        <taxon>Metazoa</taxon>
        <taxon>Ecdysozoa</taxon>
        <taxon>Arthropoda</taxon>
        <taxon>Hexapoda</taxon>
        <taxon>Insecta</taxon>
        <taxon>Pterygota</taxon>
        <taxon>Neoptera</taxon>
        <taxon>Endopterygota</taxon>
        <taxon>Lepidoptera</taxon>
        <taxon>Glossata</taxon>
        <taxon>Ditrysia</taxon>
        <taxon>Noctuoidea</taxon>
        <taxon>Noctuidae</taxon>
        <taxon>Amphipyrinae</taxon>
        <taxon>Spodoptera</taxon>
    </lineage>
</organism>
<reference evidence="2" key="1">
    <citation type="journal article" date="2021" name="G3 (Bethesda)">
        <title>Genome and transcriptome analysis of the beet armyworm Spodoptera exigua reveals targets for pest control. .</title>
        <authorList>
            <person name="Simon S."/>
            <person name="Breeschoten T."/>
            <person name="Jansen H.J."/>
            <person name="Dirks R.P."/>
            <person name="Schranz M.E."/>
            <person name="Ros V.I.D."/>
        </authorList>
    </citation>
    <scope>NUCLEOTIDE SEQUENCE</scope>
    <source>
        <strain evidence="2">TB_SE_WUR_2020</strain>
    </source>
</reference>
<feature type="compositionally biased region" description="Low complexity" evidence="1">
    <location>
        <begin position="138"/>
        <end position="157"/>
    </location>
</feature>
<feature type="compositionally biased region" description="Gly residues" evidence="1">
    <location>
        <begin position="127"/>
        <end position="137"/>
    </location>
</feature>
<feature type="region of interest" description="Disordered" evidence="1">
    <location>
        <begin position="125"/>
        <end position="184"/>
    </location>
</feature>
<proteinExistence type="predicted"/>
<feature type="compositionally biased region" description="Pro residues" evidence="1">
    <location>
        <begin position="61"/>
        <end position="71"/>
    </location>
</feature>
<feature type="region of interest" description="Disordered" evidence="1">
    <location>
        <begin position="1"/>
        <end position="98"/>
    </location>
</feature>
<gene>
    <name evidence="2" type="ORF">HF086_006678</name>
</gene>
<accession>A0A922MUP5</accession>
<dbReference type="EMBL" id="JACEFF010000165">
    <property type="protein sequence ID" value="KAH9642954.1"/>
    <property type="molecule type" value="Genomic_DNA"/>
</dbReference>
<dbReference type="AlphaFoldDB" id="A0A922MUP5"/>
<comment type="caution">
    <text evidence="2">The sequence shown here is derived from an EMBL/GenBank/DDBJ whole genome shotgun (WGS) entry which is preliminary data.</text>
</comment>
<name>A0A922MUP5_SPOEX</name>
<evidence type="ECO:0000313" key="2">
    <source>
        <dbReference type="EMBL" id="KAH9642954.1"/>
    </source>
</evidence>
<evidence type="ECO:0000256" key="1">
    <source>
        <dbReference type="SAM" id="MobiDB-lite"/>
    </source>
</evidence>
<sequence>MYRSEEVLFEVDGENECESPGPDQSPPAAARAGVERQRSDPTGTPDRQAWQRSGAVSADCSPPPRAPPPAAAAPAAPHHHPRACYSCHDRDPRRGPQRAILSIQVLGKRASSTAAAVVARARRCAGSGSGAGPGAGRQPGAAGPGRQLGAAVAARGAGAAGGRAGRAPGRAPLPHAAGARRPAGSVVVAAACR</sequence>
<feature type="compositionally biased region" description="Acidic residues" evidence="1">
    <location>
        <begin position="7"/>
        <end position="17"/>
    </location>
</feature>